<dbReference type="Pfam" id="PF00646">
    <property type="entry name" value="F-box"/>
    <property type="match status" value="1"/>
</dbReference>
<dbReference type="InterPro" id="IPR032675">
    <property type="entry name" value="LRR_dom_sf"/>
</dbReference>
<dbReference type="Gene3D" id="3.80.10.10">
    <property type="entry name" value="Ribonuclease Inhibitor"/>
    <property type="match status" value="1"/>
</dbReference>
<reference evidence="3" key="2">
    <citation type="journal article" date="2017" name="J. Anim. Genet.">
        <title>Multiple reference genome sequences of hot pepper reveal the massive evolution of plant disease resistance genes by retroduplication.</title>
        <authorList>
            <person name="Kim S."/>
            <person name="Park J."/>
            <person name="Yeom S.-I."/>
            <person name="Kim Y.-M."/>
            <person name="Seo E."/>
            <person name="Kim K.-T."/>
            <person name="Kim M.-S."/>
            <person name="Lee J.M."/>
            <person name="Cheong K."/>
            <person name="Shin H.-S."/>
            <person name="Kim S.-B."/>
            <person name="Han K."/>
            <person name="Lee J."/>
            <person name="Park M."/>
            <person name="Lee H.-A."/>
            <person name="Lee H.-Y."/>
            <person name="Lee Y."/>
            <person name="Oh S."/>
            <person name="Lee J.H."/>
            <person name="Choi E."/>
            <person name="Choi E."/>
            <person name="Lee S.E."/>
            <person name="Jeon J."/>
            <person name="Kim H."/>
            <person name="Choi G."/>
            <person name="Song H."/>
            <person name="Lee J."/>
            <person name="Lee S.-C."/>
            <person name="Kwon J.-K."/>
            <person name="Lee H.-Y."/>
            <person name="Koo N."/>
            <person name="Hong Y."/>
            <person name="Kim R.W."/>
            <person name="Kang W.-H."/>
            <person name="Huh J.H."/>
            <person name="Kang B.-C."/>
            <person name="Yang T.-J."/>
            <person name="Lee Y.-H."/>
            <person name="Bennetzen J.L."/>
            <person name="Choi D."/>
        </authorList>
    </citation>
    <scope>NUCLEOTIDE SEQUENCE [LARGE SCALE GENOMIC DNA]</scope>
    <source>
        <strain evidence="3">cv. PBC81</strain>
    </source>
</reference>
<dbReference type="Pfam" id="PF24758">
    <property type="entry name" value="LRR_At5g56370"/>
    <property type="match status" value="1"/>
</dbReference>
<dbReference type="SUPFAM" id="SSF52047">
    <property type="entry name" value="RNI-like"/>
    <property type="match status" value="1"/>
</dbReference>
<dbReference type="InterPro" id="IPR036047">
    <property type="entry name" value="F-box-like_dom_sf"/>
</dbReference>
<dbReference type="Proteomes" id="UP000224567">
    <property type="component" value="Unassembled WGS sequence"/>
</dbReference>
<dbReference type="InterPro" id="IPR001810">
    <property type="entry name" value="F-box_dom"/>
</dbReference>
<dbReference type="AlphaFoldDB" id="A0A2G2XF51"/>
<dbReference type="CDD" id="cd22160">
    <property type="entry name" value="F-box_AtFBL13-like"/>
    <property type="match status" value="1"/>
</dbReference>
<name>A0A2G2XF51_CAPBA</name>
<dbReference type="PROSITE" id="PS50181">
    <property type="entry name" value="FBOX"/>
    <property type="match status" value="1"/>
</dbReference>
<dbReference type="Gene3D" id="1.20.1280.50">
    <property type="match status" value="1"/>
</dbReference>
<evidence type="ECO:0000259" key="1">
    <source>
        <dbReference type="PROSITE" id="PS50181"/>
    </source>
</evidence>
<feature type="domain" description="F-box" evidence="1">
    <location>
        <begin position="37"/>
        <end position="85"/>
    </location>
</feature>
<accession>A0A2G2XF51</accession>
<evidence type="ECO:0000313" key="2">
    <source>
        <dbReference type="EMBL" id="PHT56123.1"/>
    </source>
</evidence>
<evidence type="ECO:0000313" key="3">
    <source>
        <dbReference type="Proteomes" id="UP000224567"/>
    </source>
</evidence>
<dbReference type="OrthoDB" id="1304294at2759"/>
<dbReference type="InterPro" id="IPR055411">
    <property type="entry name" value="LRR_FXL15/At3g58940/PEG3-like"/>
</dbReference>
<keyword evidence="3" id="KW-1185">Reference proteome</keyword>
<proteinExistence type="predicted"/>
<reference evidence="2 3" key="1">
    <citation type="journal article" date="2017" name="Genome Biol.">
        <title>New reference genome sequences of hot pepper reveal the massive evolution of plant disease-resistance genes by retroduplication.</title>
        <authorList>
            <person name="Kim S."/>
            <person name="Park J."/>
            <person name="Yeom S.I."/>
            <person name="Kim Y.M."/>
            <person name="Seo E."/>
            <person name="Kim K.T."/>
            <person name="Kim M.S."/>
            <person name="Lee J.M."/>
            <person name="Cheong K."/>
            <person name="Shin H.S."/>
            <person name="Kim S.B."/>
            <person name="Han K."/>
            <person name="Lee J."/>
            <person name="Park M."/>
            <person name="Lee H.A."/>
            <person name="Lee H.Y."/>
            <person name="Lee Y."/>
            <person name="Oh S."/>
            <person name="Lee J.H."/>
            <person name="Choi E."/>
            <person name="Choi E."/>
            <person name="Lee S.E."/>
            <person name="Jeon J."/>
            <person name="Kim H."/>
            <person name="Choi G."/>
            <person name="Song H."/>
            <person name="Lee J."/>
            <person name="Lee S.C."/>
            <person name="Kwon J.K."/>
            <person name="Lee H.Y."/>
            <person name="Koo N."/>
            <person name="Hong Y."/>
            <person name="Kim R.W."/>
            <person name="Kang W.H."/>
            <person name="Huh J.H."/>
            <person name="Kang B.C."/>
            <person name="Yang T.J."/>
            <person name="Lee Y.H."/>
            <person name="Bennetzen J.L."/>
            <person name="Choi D."/>
        </authorList>
    </citation>
    <scope>NUCLEOTIDE SEQUENCE [LARGE SCALE GENOMIC DNA]</scope>
    <source>
        <strain evidence="3">cv. PBC81</strain>
    </source>
</reference>
<dbReference type="STRING" id="33114.A0A2G2XF51"/>
<dbReference type="InterPro" id="IPR053781">
    <property type="entry name" value="F-box_AtFBL13-like"/>
</dbReference>
<dbReference type="PANTHER" id="PTHR34223:SF51">
    <property type="entry name" value="OS06G0556300 PROTEIN"/>
    <property type="match status" value="1"/>
</dbReference>
<organism evidence="2 3">
    <name type="scientific">Capsicum baccatum</name>
    <name type="common">Peruvian pepper</name>
    <dbReference type="NCBI Taxonomy" id="33114"/>
    <lineage>
        <taxon>Eukaryota</taxon>
        <taxon>Viridiplantae</taxon>
        <taxon>Streptophyta</taxon>
        <taxon>Embryophyta</taxon>
        <taxon>Tracheophyta</taxon>
        <taxon>Spermatophyta</taxon>
        <taxon>Magnoliopsida</taxon>
        <taxon>eudicotyledons</taxon>
        <taxon>Gunneridae</taxon>
        <taxon>Pentapetalae</taxon>
        <taxon>asterids</taxon>
        <taxon>lamiids</taxon>
        <taxon>Solanales</taxon>
        <taxon>Solanaceae</taxon>
        <taxon>Solanoideae</taxon>
        <taxon>Capsiceae</taxon>
        <taxon>Capsicum</taxon>
    </lineage>
</organism>
<dbReference type="EMBL" id="MLFT02000002">
    <property type="protein sequence ID" value="PHT56123.1"/>
    <property type="molecule type" value="Genomic_DNA"/>
</dbReference>
<dbReference type="SUPFAM" id="SSF81383">
    <property type="entry name" value="F-box domain"/>
    <property type="match status" value="1"/>
</dbReference>
<gene>
    <name evidence="2" type="ORF">CQW23_04609</name>
</gene>
<protein>
    <recommendedName>
        <fullName evidence="1">F-box domain-containing protein</fullName>
    </recommendedName>
</protein>
<sequence length="384" mass="43982">MSHSDSSHSQSESENVDTTYVDQCYSTDKRCKMDNKPDRFSALPDHLLLHILSSFQMKDAIRTGVLSKRWRLLWTSAHNLSFTHSPESNRDVTEFIKSIDDTLILSKPSKLNKFLFEFPYIDDQFPYIDDQLVDHVNRWMIFVTIKSVEVLDLNLMGGFEEGYSLPQLMYSNVCLRKLKLSNCNLVPKEGINWPVLRVLSLWYAKLSSEVVDAICSGCPGLESLKFCMCFGVPGFHINSKSVKKLVIGGYWYQENENSDDEYKELTICARNITSLQINGSFHKKFLVLQNVQALVNAKLYSFDFRTNQKMLSDLLASLSNVEKLFIGPWCLQDNVGSLLESAMGHYSCQRLDRVCLTYLDITTSIQVTSRTLRTLIYNKSFVAN</sequence>
<dbReference type="InterPro" id="IPR053197">
    <property type="entry name" value="F-box_SCFL_complex_component"/>
</dbReference>
<dbReference type="PANTHER" id="PTHR34223">
    <property type="entry name" value="OS11G0201299 PROTEIN"/>
    <property type="match status" value="1"/>
</dbReference>
<comment type="caution">
    <text evidence="2">The sequence shown here is derived from an EMBL/GenBank/DDBJ whole genome shotgun (WGS) entry which is preliminary data.</text>
</comment>